<reference evidence="1" key="2">
    <citation type="journal article" date="2016" name="PLoS Biol.">
        <title>Hyperexpansion of RNA Bacteriophage Diversity.</title>
        <authorList>
            <person name="Krishnamurthy S.R."/>
            <person name="Janowski A.B."/>
            <person name="Zhao G."/>
            <person name="Barouch D."/>
            <person name="Wang D."/>
        </authorList>
    </citation>
    <scope>NUCLEOTIDE SEQUENCE</scope>
    <source>
        <strain evidence="1">AVE002</strain>
    </source>
</reference>
<dbReference type="EMBL" id="KT462696">
    <property type="protein sequence ID" value="AMQ23521.1"/>
    <property type="molecule type" value="Genomic_RNA"/>
</dbReference>
<evidence type="ECO:0000313" key="1">
    <source>
        <dbReference type="EMBL" id="AMQ23521.1"/>
    </source>
</evidence>
<proteinExistence type="predicted"/>
<reference evidence="1" key="1">
    <citation type="submission" date="2015-08" db="EMBL/GenBank/DDBJ databases">
        <authorList>
            <person name="Babu N.S."/>
            <person name="Beckwith C.J."/>
            <person name="Beseler K.G."/>
            <person name="Brison A."/>
            <person name="Carone J.V."/>
            <person name="Caskin T.P."/>
            <person name="Diamond M."/>
            <person name="Durham M.E."/>
            <person name="Foxe J.M."/>
            <person name="Go M."/>
            <person name="Henderson B.A."/>
            <person name="Jones I.B."/>
            <person name="McGettigan J.A."/>
            <person name="Micheletti S.J."/>
            <person name="Nasrallah M.E."/>
            <person name="Ortiz D."/>
            <person name="Piller C.R."/>
            <person name="Privatt S.R."/>
            <person name="Schneider S.L."/>
            <person name="Sharp S."/>
            <person name="Smith T.C."/>
            <person name="Stanton J.D."/>
            <person name="Ullery H.E."/>
            <person name="Wilson R.J."/>
            <person name="Serrano M.G."/>
            <person name="Buck G."/>
            <person name="Lee V."/>
            <person name="Wang Y."/>
            <person name="Carvalho R."/>
            <person name="Voegtly L."/>
            <person name="Shi R."/>
            <person name="Duckworth R."/>
            <person name="Johnson A."/>
            <person name="Loviza R."/>
            <person name="Walstead R."/>
            <person name="Shah Z."/>
            <person name="Kiflezghi M."/>
            <person name="Wade K."/>
            <person name="Ball S.L."/>
            <person name="Bradley K.W."/>
            <person name="Asai D.J."/>
            <person name="Bowman C.A."/>
            <person name="Russell D.A."/>
            <person name="Pope W.H."/>
            <person name="Jacobs-Sera D."/>
            <person name="Hendrix R.W."/>
            <person name="Hatfull G.F."/>
        </authorList>
    </citation>
    <scope>NUCLEOTIDE SEQUENCE</scope>
    <source>
        <strain evidence="1">AVE002</strain>
    </source>
</reference>
<sequence length="210" mass="23594">MANSTRVRAIGTNNKKQNTTSIRHLATVTGKGNVTIRPKGSYNALSTTDRQVMTCNTVYLQVQNVVGRDLGINFIETFSGLLTPYAKTNSADIRSNYMEGIVPILYANNGIFTKDVDKGFHIVFTDMSEMWCYTSFSTLKNFYGYAGKIVNVVWDKHEAFLRRLKVSARNLRVRKLDDIVIKVQEAVAWTPSGYPSNFTTTEFTPVVIGR</sequence>
<name>A0A142D852_9VIRU</name>
<protein>
    <submittedName>
        <fullName evidence="1">Uncharacterized protein</fullName>
    </submittedName>
</protein>
<accession>A0A142D852</accession>
<organism evidence="1">
    <name type="scientific">Leviviridae sp</name>
    <dbReference type="NCBI Taxonomy" id="2027243"/>
    <lineage>
        <taxon>Viruses</taxon>
        <taxon>Riboviria</taxon>
        <taxon>Orthornavirae</taxon>
        <taxon>Lenarviricota</taxon>
        <taxon>Leviviricetes</taxon>
        <taxon>Norzivirales</taxon>
        <taxon>Fiersviridae</taxon>
    </lineage>
</organism>